<reference evidence="2 3" key="1">
    <citation type="submission" date="2019-01" db="EMBL/GenBank/DDBJ databases">
        <title>Flavobacterium sp. nov.,isolated from freshwater.</title>
        <authorList>
            <person name="Zhang R."/>
            <person name="Du Z.-J."/>
        </authorList>
    </citation>
    <scope>NUCLEOTIDE SEQUENCE [LARGE SCALE GENOMIC DNA]</scope>
    <source>
        <strain evidence="2 3">1E403</strain>
    </source>
</reference>
<sequence>MSYSNFYIKNKDHFVLFVELKDKIVFDSELSKNNIPYHIDDNQSNLENSIRYFFLDENQTLVDKIVIDNGIIASTGSIRIRDYNDQKKVVKLYGSIAVIIAVTIVFMILFLD</sequence>
<comment type="caution">
    <text evidence="2">The sequence shown here is derived from an EMBL/GenBank/DDBJ whole genome shotgun (WGS) entry which is preliminary data.</text>
</comment>
<evidence type="ECO:0000313" key="3">
    <source>
        <dbReference type="Proteomes" id="UP000287527"/>
    </source>
</evidence>
<keyword evidence="1" id="KW-0812">Transmembrane</keyword>
<proteinExistence type="predicted"/>
<dbReference type="RefSeq" id="WP_128389286.1">
    <property type="nucleotide sequence ID" value="NZ_SBII01000004.1"/>
</dbReference>
<keyword evidence="1" id="KW-0472">Membrane</keyword>
<dbReference type="EMBL" id="SBII01000004">
    <property type="protein sequence ID" value="RWX00803.1"/>
    <property type="molecule type" value="Genomic_DNA"/>
</dbReference>
<gene>
    <name evidence="2" type="ORF">EPI11_07215</name>
</gene>
<dbReference type="Proteomes" id="UP000287527">
    <property type="component" value="Unassembled WGS sequence"/>
</dbReference>
<evidence type="ECO:0000256" key="1">
    <source>
        <dbReference type="SAM" id="Phobius"/>
    </source>
</evidence>
<dbReference type="OrthoDB" id="1376835at2"/>
<evidence type="ECO:0000313" key="2">
    <source>
        <dbReference type="EMBL" id="RWX00803.1"/>
    </source>
</evidence>
<feature type="transmembrane region" description="Helical" evidence="1">
    <location>
        <begin position="89"/>
        <end position="111"/>
    </location>
</feature>
<dbReference type="AlphaFoldDB" id="A0A3S3R0L6"/>
<protein>
    <submittedName>
        <fullName evidence="2">Uncharacterized protein</fullName>
    </submittedName>
</protein>
<name>A0A3S3R0L6_9FLAO</name>
<keyword evidence="3" id="KW-1185">Reference proteome</keyword>
<organism evidence="2 3">
    <name type="scientific">Flavobacterium cerinum</name>
    <dbReference type="NCBI Taxonomy" id="2502784"/>
    <lineage>
        <taxon>Bacteria</taxon>
        <taxon>Pseudomonadati</taxon>
        <taxon>Bacteroidota</taxon>
        <taxon>Flavobacteriia</taxon>
        <taxon>Flavobacteriales</taxon>
        <taxon>Flavobacteriaceae</taxon>
        <taxon>Flavobacterium</taxon>
    </lineage>
</organism>
<accession>A0A3S3R0L6</accession>
<keyword evidence="1" id="KW-1133">Transmembrane helix</keyword>